<sequence length="465" mass="47409">MIVVRVVADVARTLVRQQIQHLLLTLTLVVCAWAAEQAADASGRPRGYKVFVLLALLCYASLWLAVEAWQRRPARGKGPAARAARAVAPDASDISKGVAKDLANILTGSRLQVACQTVVVLALYRLLSIALDGPVSPGTRTTVRLLVAVLACLMTVGASLMVRGVRDDDPDAFSAGLLAVALPILAVTAVALAALVRWATGASGPSVPSVPELLPVRAYALTALVLAAALLITGLLRLPAGARARAAGVGAACAVPGLVAFGVYRVIDAGFIGATLRALGAHPWLTVAAALAVTGVVSLALAANAGSDLPGPVATAAGLALAAEIAARLLVLAYVLATTNMWTVWAAVAAALLLAGLLAGLLAETLERPDIDWNPRLFFSLGLLAAGTELAAALAPLLFAAALGHYWITWALLGAALTAGGAVVLYRHQQDPYPYPETPWAGLGLLGTGAAGLLAEGIAKLLSTG</sequence>
<comment type="caution">
    <text evidence="2">The sequence shown here is derived from an EMBL/GenBank/DDBJ whole genome shotgun (WGS) entry which is preliminary data.</text>
</comment>
<dbReference type="Proteomes" id="UP001595765">
    <property type="component" value="Unassembled WGS sequence"/>
</dbReference>
<feature type="transmembrane region" description="Helical" evidence="1">
    <location>
        <begin position="378"/>
        <end position="401"/>
    </location>
</feature>
<name>A0ABV8HWJ9_9ACTN</name>
<feature type="transmembrane region" description="Helical" evidence="1">
    <location>
        <begin position="407"/>
        <end position="426"/>
    </location>
</feature>
<feature type="transmembrane region" description="Helical" evidence="1">
    <location>
        <begin position="438"/>
        <end position="459"/>
    </location>
</feature>
<keyword evidence="1" id="KW-0812">Transmembrane</keyword>
<feature type="transmembrane region" description="Helical" evidence="1">
    <location>
        <begin position="279"/>
        <end position="301"/>
    </location>
</feature>
<dbReference type="EMBL" id="JBHSBB010000050">
    <property type="protein sequence ID" value="MFC4036450.1"/>
    <property type="molecule type" value="Genomic_DNA"/>
</dbReference>
<feature type="transmembrane region" description="Helical" evidence="1">
    <location>
        <begin position="174"/>
        <end position="196"/>
    </location>
</feature>
<feature type="transmembrane region" description="Helical" evidence="1">
    <location>
        <begin position="143"/>
        <end position="162"/>
    </location>
</feature>
<dbReference type="RefSeq" id="WP_386438159.1">
    <property type="nucleotide sequence ID" value="NZ_JBHSBB010000050.1"/>
</dbReference>
<gene>
    <name evidence="2" type="ORF">ACFO3J_34180</name>
</gene>
<proteinExistence type="predicted"/>
<feature type="transmembrane region" description="Helical" evidence="1">
    <location>
        <begin position="216"/>
        <end position="236"/>
    </location>
</feature>
<reference evidence="3" key="1">
    <citation type="journal article" date="2019" name="Int. J. Syst. Evol. Microbiol.">
        <title>The Global Catalogue of Microorganisms (GCM) 10K type strain sequencing project: providing services to taxonomists for standard genome sequencing and annotation.</title>
        <authorList>
            <consortium name="The Broad Institute Genomics Platform"/>
            <consortium name="The Broad Institute Genome Sequencing Center for Infectious Disease"/>
            <person name="Wu L."/>
            <person name="Ma J."/>
        </authorList>
    </citation>
    <scope>NUCLEOTIDE SEQUENCE [LARGE SCALE GENOMIC DNA]</scope>
    <source>
        <strain evidence="3">CGMCC 4.7237</strain>
    </source>
</reference>
<feature type="transmembrane region" description="Helical" evidence="1">
    <location>
        <begin position="342"/>
        <end position="366"/>
    </location>
</feature>
<evidence type="ECO:0000256" key="1">
    <source>
        <dbReference type="SAM" id="Phobius"/>
    </source>
</evidence>
<accession>A0ABV8HWJ9</accession>
<protein>
    <recommendedName>
        <fullName evidence="4">Integral membrane protein</fullName>
    </recommendedName>
</protein>
<feature type="transmembrane region" description="Helical" evidence="1">
    <location>
        <begin position="48"/>
        <end position="66"/>
    </location>
</feature>
<feature type="transmembrane region" description="Helical" evidence="1">
    <location>
        <begin position="313"/>
        <end position="336"/>
    </location>
</feature>
<keyword evidence="1" id="KW-1133">Transmembrane helix</keyword>
<keyword evidence="1" id="KW-0472">Membrane</keyword>
<evidence type="ECO:0000313" key="3">
    <source>
        <dbReference type="Proteomes" id="UP001595765"/>
    </source>
</evidence>
<evidence type="ECO:0008006" key="4">
    <source>
        <dbReference type="Google" id="ProtNLM"/>
    </source>
</evidence>
<keyword evidence="3" id="KW-1185">Reference proteome</keyword>
<organism evidence="2 3">
    <name type="scientific">Streptomyces polygonati</name>
    <dbReference type="NCBI Taxonomy" id="1617087"/>
    <lineage>
        <taxon>Bacteria</taxon>
        <taxon>Bacillati</taxon>
        <taxon>Actinomycetota</taxon>
        <taxon>Actinomycetes</taxon>
        <taxon>Kitasatosporales</taxon>
        <taxon>Streptomycetaceae</taxon>
        <taxon>Streptomyces</taxon>
    </lineage>
</organism>
<feature type="transmembrane region" description="Helical" evidence="1">
    <location>
        <begin position="248"/>
        <end position="267"/>
    </location>
</feature>
<evidence type="ECO:0000313" key="2">
    <source>
        <dbReference type="EMBL" id="MFC4036450.1"/>
    </source>
</evidence>